<organism evidence="8 9">
    <name type="scientific">Gluconobacter albidus</name>
    <dbReference type="NCBI Taxonomy" id="318683"/>
    <lineage>
        <taxon>Bacteria</taxon>
        <taxon>Pseudomonadati</taxon>
        <taxon>Pseudomonadota</taxon>
        <taxon>Alphaproteobacteria</taxon>
        <taxon>Acetobacterales</taxon>
        <taxon>Acetobacteraceae</taxon>
        <taxon>Gluconobacter</taxon>
    </lineage>
</organism>
<dbReference type="Proteomes" id="UP000075636">
    <property type="component" value="Unassembled WGS sequence"/>
</dbReference>
<keyword evidence="5 7" id="KW-0472">Membrane</keyword>
<proteinExistence type="predicted"/>
<feature type="transmembrane region" description="Helical" evidence="7">
    <location>
        <begin position="266"/>
        <end position="290"/>
    </location>
</feature>
<evidence type="ECO:0000313" key="9">
    <source>
        <dbReference type="Proteomes" id="UP000075636"/>
    </source>
</evidence>
<comment type="subcellular location">
    <subcellularLocation>
        <location evidence="1">Membrane</location>
        <topology evidence="1">Multi-pass membrane protein</topology>
    </subcellularLocation>
</comment>
<dbReference type="PANTHER" id="PTHR42718:SF9">
    <property type="entry name" value="MAJOR FACILITATOR SUPERFAMILY MULTIDRUG TRANSPORTER MFSC"/>
    <property type="match status" value="1"/>
</dbReference>
<evidence type="ECO:0000256" key="6">
    <source>
        <dbReference type="SAM" id="MobiDB-lite"/>
    </source>
</evidence>
<dbReference type="EMBL" id="LHZR01000103">
    <property type="protein sequence ID" value="KXV48459.1"/>
    <property type="molecule type" value="Genomic_DNA"/>
</dbReference>
<feature type="transmembrane region" description="Helical" evidence="7">
    <location>
        <begin position="486"/>
        <end position="505"/>
    </location>
</feature>
<keyword evidence="2" id="KW-0813">Transport</keyword>
<keyword evidence="4 7" id="KW-1133">Transmembrane helix</keyword>
<evidence type="ECO:0000256" key="4">
    <source>
        <dbReference type="ARBA" id="ARBA00022989"/>
    </source>
</evidence>
<dbReference type="AlphaFoldDB" id="A0A149TJH8"/>
<evidence type="ECO:0000256" key="2">
    <source>
        <dbReference type="ARBA" id="ARBA00022448"/>
    </source>
</evidence>
<reference evidence="8 9" key="1">
    <citation type="submission" date="2015-06" db="EMBL/GenBank/DDBJ databases">
        <title>Improved classification and identification of acetic acid bacteria using matrix-assisted laser desorption/ionization time-of-flight mass spectrometry; Gluconobacter nephelii and Gluconobacter uchimurae are later heterotypic synonyms of Gluconobacter japonicus and Gluconobacter oxydans, respectively.</title>
        <authorList>
            <person name="Li L."/>
            <person name="Cleenwerck I."/>
            <person name="De Vuyst L."/>
            <person name="Vandamme P."/>
        </authorList>
    </citation>
    <scope>NUCLEOTIDE SEQUENCE [LARGE SCALE GENOMIC DNA]</scope>
    <source>
        <strain evidence="8 9">LMG 1768</strain>
    </source>
</reference>
<evidence type="ECO:0000313" key="8">
    <source>
        <dbReference type="EMBL" id="KXV48459.1"/>
    </source>
</evidence>
<feature type="transmembrane region" description="Helical" evidence="7">
    <location>
        <begin position="225"/>
        <end position="246"/>
    </location>
</feature>
<protein>
    <submittedName>
        <fullName evidence="8">Transporter</fullName>
    </submittedName>
</protein>
<feature type="transmembrane region" description="Helical" evidence="7">
    <location>
        <begin position="47"/>
        <end position="69"/>
    </location>
</feature>
<feature type="transmembrane region" description="Helical" evidence="7">
    <location>
        <begin position="101"/>
        <end position="123"/>
    </location>
</feature>
<feature type="transmembrane region" description="Helical" evidence="7">
    <location>
        <begin position="302"/>
        <end position="324"/>
    </location>
</feature>
<evidence type="ECO:0000256" key="7">
    <source>
        <dbReference type="SAM" id="Phobius"/>
    </source>
</evidence>
<evidence type="ECO:0000256" key="5">
    <source>
        <dbReference type="ARBA" id="ARBA00023136"/>
    </source>
</evidence>
<dbReference type="GO" id="GO:0016020">
    <property type="term" value="C:membrane"/>
    <property type="evidence" value="ECO:0007669"/>
    <property type="project" value="UniProtKB-SubCell"/>
</dbReference>
<dbReference type="STRING" id="318683.A0U94_04985"/>
<dbReference type="PATRIC" id="fig|318683.6.peg.1948"/>
<feature type="transmembrane region" description="Helical" evidence="7">
    <location>
        <begin position="202"/>
        <end position="219"/>
    </location>
</feature>
<evidence type="ECO:0000256" key="3">
    <source>
        <dbReference type="ARBA" id="ARBA00022692"/>
    </source>
</evidence>
<dbReference type="OrthoDB" id="9812221at2"/>
<dbReference type="SUPFAM" id="SSF103473">
    <property type="entry name" value="MFS general substrate transporter"/>
    <property type="match status" value="1"/>
</dbReference>
<sequence length="517" mass="57530">MTPQQRSLFGLAGIIALSFATELNEQVSAQALPDIAGALGLSLDSQRWFSSLYITAEIIGMSVSPWLAVTLTLRRFSFFVALLAVLSSSLIPFTSTLSLLYILRVFQGLAGGFTVPLLMTIALRVLAPPIRLYGLAAYALTATFFPNLSMAFAGLWSDLVDWRFVFWQSIPLCTLSFLLLWYGMPVDPPKHERFWKFDWKGFLLIVFGMGSFSIMLQMGDWMDWFNSPFICVLGLTSFVCIPLFVLNEWFHPLPLFRFQLLGRRNFAYGATTLLTFVVISLSSSTLPASFLQSAAGYRPEQIYPVTLEIAAIQLVMLSLMAVVLNRIWVDSRIVSFIGMCCILTACIGDFFLTSNWNRDQFYLWQALQGIGDAMIVMPLLMMSTNTLDPSEGPFASAMVNTPRAVAEAVGIWLLQLMHRERGSLHSDRIADRLGQVRYSLVQGTNPVLQRPAPLTPSGQAASPGSMGALHAQMARQTATLTFSDDWVVLGGLVVFLMIWVCVLPVRTYPPRIVFQSK</sequence>
<feature type="transmembrane region" description="Helical" evidence="7">
    <location>
        <begin position="162"/>
        <end position="182"/>
    </location>
</feature>
<feature type="transmembrane region" description="Helical" evidence="7">
    <location>
        <begin position="135"/>
        <end position="156"/>
    </location>
</feature>
<accession>A0A149TJH8</accession>
<dbReference type="InterPro" id="IPR036259">
    <property type="entry name" value="MFS_trans_sf"/>
</dbReference>
<feature type="region of interest" description="Disordered" evidence="6">
    <location>
        <begin position="447"/>
        <end position="466"/>
    </location>
</feature>
<dbReference type="Pfam" id="PF07690">
    <property type="entry name" value="MFS_1"/>
    <property type="match status" value="1"/>
</dbReference>
<dbReference type="InterPro" id="IPR011701">
    <property type="entry name" value="MFS"/>
</dbReference>
<evidence type="ECO:0000256" key="1">
    <source>
        <dbReference type="ARBA" id="ARBA00004141"/>
    </source>
</evidence>
<gene>
    <name evidence="8" type="ORF">AD945_07080</name>
</gene>
<feature type="transmembrane region" description="Helical" evidence="7">
    <location>
        <begin position="76"/>
        <end position="95"/>
    </location>
</feature>
<name>A0A149TJH8_9PROT</name>
<dbReference type="GO" id="GO:0022857">
    <property type="term" value="F:transmembrane transporter activity"/>
    <property type="evidence" value="ECO:0007669"/>
    <property type="project" value="InterPro"/>
</dbReference>
<dbReference type="RefSeq" id="WP_062107596.1">
    <property type="nucleotide sequence ID" value="NZ_LHZR01000103.1"/>
</dbReference>
<keyword evidence="3 7" id="KW-0812">Transmembrane</keyword>
<comment type="caution">
    <text evidence="8">The sequence shown here is derived from an EMBL/GenBank/DDBJ whole genome shotgun (WGS) entry which is preliminary data.</text>
</comment>
<dbReference type="Gene3D" id="1.20.1250.20">
    <property type="entry name" value="MFS general substrate transporter like domains"/>
    <property type="match status" value="1"/>
</dbReference>
<dbReference type="PANTHER" id="PTHR42718">
    <property type="entry name" value="MAJOR FACILITATOR SUPERFAMILY MULTIDRUG TRANSPORTER MFSC"/>
    <property type="match status" value="1"/>
</dbReference>
<feature type="transmembrane region" description="Helical" evidence="7">
    <location>
        <begin position="336"/>
        <end position="356"/>
    </location>
</feature>